<reference evidence="1 2" key="1">
    <citation type="submission" date="2019-01" db="EMBL/GenBank/DDBJ databases">
        <title>Genome sequencing of the rare red list fungi Fomitopsis rosea.</title>
        <authorList>
            <person name="Buettner E."/>
            <person name="Kellner H."/>
        </authorList>
    </citation>
    <scope>NUCLEOTIDE SEQUENCE [LARGE SCALE GENOMIC DNA]</scope>
    <source>
        <strain evidence="1 2">DSM 105464</strain>
    </source>
</reference>
<protein>
    <submittedName>
        <fullName evidence="1">Uncharacterized protein</fullName>
    </submittedName>
</protein>
<accession>A0A4Y9Y1H8</accession>
<organism evidence="1 2">
    <name type="scientific">Rhodofomes roseus</name>
    <dbReference type="NCBI Taxonomy" id="34475"/>
    <lineage>
        <taxon>Eukaryota</taxon>
        <taxon>Fungi</taxon>
        <taxon>Dikarya</taxon>
        <taxon>Basidiomycota</taxon>
        <taxon>Agaricomycotina</taxon>
        <taxon>Agaricomycetes</taxon>
        <taxon>Polyporales</taxon>
        <taxon>Rhodofomes</taxon>
    </lineage>
</organism>
<evidence type="ECO:0000313" key="2">
    <source>
        <dbReference type="Proteomes" id="UP000298390"/>
    </source>
</evidence>
<gene>
    <name evidence="1" type="ORF">EVJ58_g7939</name>
</gene>
<comment type="caution">
    <text evidence="1">The sequence shown here is derived from an EMBL/GenBank/DDBJ whole genome shotgun (WGS) entry which is preliminary data.</text>
</comment>
<dbReference type="EMBL" id="SEKV01000548">
    <property type="protein sequence ID" value="TFY55932.1"/>
    <property type="molecule type" value="Genomic_DNA"/>
</dbReference>
<name>A0A4Y9Y1H8_9APHY</name>
<sequence length="64" mass="6798">MPALTSSFTAAVAPQVLRDSTAENILPCATQETGVDAARADKPLAQQVEGDTPAAIFLRILEEW</sequence>
<evidence type="ECO:0000313" key="1">
    <source>
        <dbReference type="EMBL" id="TFY55932.1"/>
    </source>
</evidence>
<dbReference type="AlphaFoldDB" id="A0A4Y9Y1H8"/>
<proteinExistence type="predicted"/>
<dbReference type="Proteomes" id="UP000298390">
    <property type="component" value="Unassembled WGS sequence"/>
</dbReference>